<feature type="transmembrane region" description="Helical" evidence="1">
    <location>
        <begin position="101"/>
        <end position="125"/>
    </location>
</feature>
<dbReference type="RefSeq" id="WP_154496398.1">
    <property type="nucleotide sequence ID" value="NZ_VUMU01000008.1"/>
</dbReference>
<evidence type="ECO:0000256" key="1">
    <source>
        <dbReference type="SAM" id="Phobius"/>
    </source>
</evidence>
<keyword evidence="1" id="KW-0812">Transmembrane</keyword>
<keyword evidence="3" id="KW-1185">Reference proteome</keyword>
<protein>
    <recommendedName>
        <fullName evidence="4">DUF3021 domain-containing protein</fullName>
    </recommendedName>
</protein>
<gene>
    <name evidence="2" type="ORF">FYJ59_08230</name>
</gene>
<keyword evidence="1" id="KW-1133">Transmembrane helix</keyword>
<reference evidence="2 3" key="1">
    <citation type="submission" date="2019-08" db="EMBL/GenBank/DDBJ databases">
        <title>In-depth cultivation of the pig gut microbiome towards novel bacterial diversity and tailored functional studies.</title>
        <authorList>
            <person name="Wylensek D."/>
            <person name="Hitch T.C.A."/>
            <person name="Clavel T."/>
        </authorList>
    </citation>
    <scope>NUCLEOTIDE SEQUENCE [LARGE SCALE GENOMIC DNA]</scope>
    <source>
        <strain evidence="2 3">WCA3-601-WT-6H</strain>
    </source>
</reference>
<accession>A0A6L5YKN8</accession>
<comment type="caution">
    <text evidence="2">The sequence shown here is derived from an EMBL/GenBank/DDBJ whole genome shotgun (WGS) entry which is preliminary data.</text>
</comment>
<feature type="transmembrane region" description="Helical" evidence="1">
    <location>
        <begin position="12"/>
        <end position="34"/>
    </location>
</feature>
<keyword evidence="1" id="KW-0472">Membrane</keyword>
<dbReference type="EMBL" id="VUMU01000008">
    <property type="protein sequence ID" value="MST58222.1"/>
    <property type="molecule type" value="Genomic_DNA"/>
</dbReference>
<name>A0A6L5YKN8_9FIRM</name>
<evidence type="ECO:0008006" key="4">
    <source>
        <dbReference type="Google" id="ProtNLM"/>
    </source>
</evidence>
<dbReference type="Proteomes" id="UP000476055">
    <property type="component" value="Unassembled WGS sequence"/>
</dbReference>
<evidence type="ECO:0000313" key="2">
    <source>
        <dbReference type="EMBL" id="MST58222.1"/>
    </source>
</evidence>
<dbReference type="AlphaFoldDB" id="A0A6L5YKN8"/>
<proteinExistence type="predicted"/>
<feature type="transmembrane region" description="Helical" evidence="1">
    <location>
        <begin position="40"/>
        <end position="63"/>
    </location>
</feature>
<organism evidence="2 3">
    <name type="scientific">Waltera intestinalis</name>
    <dbReference type="NCBI Taxonomy" id="2606635"/>
    <lineage>
        <taxon>Bacteria</taxon>
        <taxon>Bacillati</taxon>
        <taxon>Bacillota</taxon>
        <taxon>Clostridia</taxon>
        <taxon>Lachnospirales</taxon>
        <taxon>Lachnospiraceae</taxon>
        <taxon>Waltera</taxon>
    </lineage>
</organism>
<sequence>MRKEFDPKREFLLDYITVVAECTFAIAVIGSLFARNNSISFLYFFLPFGLALICMIPCIPIYLKEDMTIPQVMCQRGIELVVLEIAMCAVIYLIMGDSVSIVVYVAIMISTAVCDVLSYLVKWYLEKEEADKINRRIAEHRRKKENE</sequence>
<evidence type="ECO:0000313" key="3">
    <source>
        <dbReference type="Proteomes" id="UP000476055"/>
    </source>
</evidence>